<evidence type="ECO:0000256" key="3">
    <source>
        <dbReference type="ARBA" id="ARBA00023277"/>
    </source>
</evidence>
<dbReference type="FunFam" id="1.10.8.1080:FF:000001">
    <property type="entry name" value="N-acetylmuramic acid 6-phosphate etherase"/>
    <property type="match status" value="1"/>
</dbReference>
<dbReference type="PANTHER" id="PTHR10088:SF4">
    <property type="entry name" value="GLUCOKINASE REGULATORY PROTEIN"/>
    <property type="match status" value="1"/>
</dbReference>
<dbReference type="GO" id="GO:0016835">
    <property type="term" value="F:carbon-oxygen lyase activity"/>
    <property type="evidence" value="ECO:0007669"/>
    <property type="project" value="UniProtKB-UniRule"/>
</dbReference>
<protein>
    <recommendedName>
        <fullName evidence="10 13">N-acetylmuramic acid 6-phosphate etherase</fullName>
        <shortName evidence="13">MurNAc-6-P etherase</shortName>
        <ecNumber evidence="9 13">4.2.1.126</ecNumber>
    </recommendedName>
    <alternativeName>
        <fullName evidence="12 13">N-acetylmuramic acid 6-phosphate hydrolase</fullName>
    </alternativeName>
    <alternativeName>
        <fullName evidence="11 13">N-acetylmuramic acid 6-phosphate lyase</fullName>
    </alternativeName>
</protein>
<keyword evidence="2 13" id="KW-0456">Lyase</keyword>
<dbReference type="GO" id="GO:0009254">
    <property type="term" value="P:peptidoglycan turnover"/>
    <property type="evidence" value="ECO:0007669"/>
    <property type="project" value="TreeGrafter"/>
</dbReference>
<dbReference type="EMBL" id="SIHJ01000001">
    <property type="protein sequence ID" value="TWT37418.1"/>
    <property type="molecule type" value="Genomic_DNA"/>
</dbReference>
<name>A0A5C5VFG4_9BACT</name>
<evidence type="ECO:0000256" key="6">
    <source>
        <dbReference type="ARBA" id="ARBA00060595"/>
    </source>
</evidence>
<evidence type="ECO:0000313" key="16">
    <source>
        <dbReference type="EMBL" id="TWT37418.1"/>
    </source>
</evidence>
<evidence type="ECO:0000256" key="8">
    <source>
        <dbReference type="ARBA" id="ARBA00061234"/>
    </source>
</evidence>
<dbReference type="RefSeq" id="WP_146564755.1">
    <property type="nucleotide sequence ID" value="NZ_SIHJ01000001.1"/>
</dbReference>
<comment type="miscellaneous">
    <text evidence="13">A lyase-type mechanism (elimination/hydration) is suggested for the cleavage of the lactyl ether bond of MurNAc 6-phosphate, with the formation of an alpha,beta-unsaturated aldehyde intermediate with (E)-stereochemistry, followed by the syn addition of water to give product.</text>
</comment>
<dbReference type="PROSITE" id="PS01272">
    <property type="entry name" value="GCKR"/>
    <property type="match status" value="1"/>
</dbReference>
<evidence type="ECO:0000256" key="7">
    <source>
        <dbReference type="ARBA" id="ARBA00060672"/>
    </source>
</evidence>
<dbReference type="NCBIfam" id="NF009222">
    <property type="entry name" value="PRK12570.1"/>
    <property type="match status" value="1"/>
</dbReference>
<comment type="similarity">
    <text evidence="8 13">Belongs to the GCKR-like family. MurNAc-6-P etherase subfamily.</text>
</comment>
<dbReference type="PROSITE" id="PS51464">
    <property type="entry name" value="SIS"/>
    <property type="match status" value="1"/>
</dbReference>
<dbReference type="FunFam" id="3.40.50.10490:FF:000014">
    <property type="entry name" value="N-acetylmuramic acid 6-phosphate etherase"/>
    <property type="match status" value="1"/>
</dbReference>
<feature type="domain" description="SIS" evidence="15">
    <location>
        <begin position="54"/>
        <end position="217"/>
    </location>
</feature>
<feature type="active site" description="Proton donor" evidence="13">
    <location>
        <position position="82"/>
    </location>
</feature>
<dbReference type="InterPro" id="IPR005486">
    <property type="entry name" value="Glucokinase_regulatory_CS"/>
</dbReference>
<dbReference type="SUPFAM" id="SSF53697">
    <property type="entry name" value="SIS domain"/>
    <property type="match status" value="1"/>
</dbReference>
<dbReference type="GO" id="GO:0097367">
    <property type="term" value="F:carbohydrate derivative binding"/>
    <property type="evidence" value="ECO:0007669"/>
    <property type="project" value="InterPro"/>
</dbReference>
<evidence type="ECO:0000256" key="12">
    <source>
        <dbReference type="ARBA" id="ARBA00084049"/>
    </source>
</evidence>
<evidence type="ECO:0000256" key="11">
    <source>
        <dbReference type="ARBA" id="ARBA00077905"/>
    </source>
</evidence>
<evidence type="ECO:0000256" key="2">
    <source>
        <dbReference type="ARBA" id="ARBA00023239"/>
    </source>
</evidence>
<accession>A0A5C5VFG4</accession>
<feature type="active site" evidence="13">
    <location>
        <position position="113"/>
    </location>
</feature>
<gene>
    <name evidence="13 16" type="primary">murQ</name>
    <name evidence="16" type="ORF">KOR34_23680</name>
</gene>
<comment type="caution">
    <text evidence="16">The sequence shown here is derived from an EMBL/GenBank/DDBJ whole genome shotgun (WGS) entry which is preliminary data.</text>
</comment>
<dbReference type="GO" id="GO:0097173">
    <property type="term" value="P:N-acetylmuramic acid catabolic process"/>
    <property type="evidence" value="ECO:0007669"/>
    <property type="project" value="UniProtKB-UniPathway"/>
</dbReference>
<organism evidence="16 17">
    <name type="scientific">Posidoniimonas corsicana</name>
    <dbReference type="NCBI Taxonomy" id="1938618"/>
    <lineage>
        <taxon>Bacteria</taxon>
        <taxon>Pseudomonadati</taxon>
        <taxon>Planctomycetota</taxon>
        <taxon>Planctomycetia</taxon>
        <taxon>Pirellulales</taxon>
        <taxon>Lacipirellulaceae</taxon>
        <taxon>Posidoniimonas</taxon>
    </lineage>
</organism>
<evidence type="ECO:0000256" key="13">
    <source>
        <dbReference type="HAMAP-Rule" id="MF_00068"/>
    </source>
</evidence>
<evidence type="ECO:0000256" key="14">
    <source>
        <dbReference type="SAM" id="MobiDB-lite"/>
    </source>
</evidence>
<keyword evidence="17" id="KW-1185">Reference proteome</keyword>
<dbReference type="NCBIfam" id="NF003915">
    <property type="entry name" value="PRK05441.1"/>
    <property type="match status" value="1"/>
</dbReference>
<dbReference type="OrthoDB" id="9813395at2"/>
<dbReference type="InterPro" id="IPR046348">
    <property type="entry name" value="SIS_dom_sf"/>
</dbReference>
<dbReference type="Gene3D" id="3.40.50.10490">
    <property type="entry name" value="Glucose-6-phosphate isomerase like protein, domain 1"/>
    <property type="match status" value="2"/>
</dbReference>
<dbReference type="UniPathway" id="UPA00342"/>
<dbReference type="PANTHER" id="PTHR10088">
    <property type="entry name" value="GLUCOKINASE REGULATORY PROTEIN"/>
    <property type="match status" value="1"/>
</dbReference>
<proteinExistence type="inferred from homology"/>
<dbReference type="InterPro" id="IPR005488">
    <property type="entry name" value="Etherase_MurQ"/>
</dbReference>
<dbReference type="InterPro" id="IPR001347">
    <property type="entry name" value="SIS_dom"/>
</dbReference>
<dbReference type="AlphaFoldDB" id="A0A5C5VFG4"/>
<feature type="region of interest" description="Disordered" evidence="14">
    <location>
        <begin position="293"/>
        <end position="324"/>
    </location>
</feature>
<dbReference type="InterPro" id="IPR040190">
    <property type="entry name" value="MURQ/GCKR"/>
</dbReference>
<evidence type="ECO:0000259" key="15">
    <source>
        <dbReference type="PROSITE" id="PS51464"/>
    </source>
</evidence>
<comment type="pathway">
    <text evidence="6">Amino-sugar metabolism; 1,6-anhydro-N-acetylmuramate degradation.</text>
</comment>
<comment type="pathway">
    <text evidence="7">Cell wall biogenesis.</text>
</comment>
<evidence type="ECO:0000256" key="4">
    <source>
        <dbReference type="ARBA" id="ARBA00051747"/>
    </source>
</evidence>
<dbReference type="GO" id="GO:0016803">
    <property type="term" value="F:ether hydrolase activity"/>
    <property type="evidence" value="ECO:0007669"/>
    <property type="project" value="TreeGrafter"/>
</dbReference>
<comment type="function">
    <text evidence="13">Specifically catalyzes the cleavage of the D-lactyl ether substituent of MurNAc 6-phosphate, producing GlcNAc 6-phosphate and D-lactate.</text>
</comment>
<dbReference type="GO" id="GO:0046348">
    <property type="term" value="P:amino sugar catabolic process"/>
    <property type="evidence" value="ECO:0007669"/>
    <property type="project" value="InterPro"/>
</dbReference>
<evidence type="ECO:0000313" key="17">
    <source>
        <dbReference type="Proteomes" id="UP000316714"/>
    </source>
</evidence>
<comment type="catalytic activity">
    <reaction evidence="4 13">
        <text>N-acetyl-D-muramate 6-phosphate + H2O = N-acetyl-D-glucosamine 6-phosphate + (R)-lactate</text>
        <dbReference type="Rhea" id="RHEA:26410"/>
        <dbReference type="ChEBI" id="CHEBI:15377"/>
        <dbReference type="ChEBI" id="CHEBI:16004"/>
        <dbReference type="ChEBI" id="CHEBI:57513"/>
        <dbReference type="ChEBI" id="CHEBI:58722"/>
        <dbReference type="EC" id="4.2.1.126"/>
    </reaction>
</comment>
<dbReference type="CDD" id="cd05007">
    <property type="entry name" value="SIS_Etherase"/>
    <property type="match status" value="1"/>
</dbReference>
<dbReference type="Pfam" id="PF22645">
    <property type="entry name" value="GKRP_SIS_N"/>
    <property type="match status" value="1"/>
</dbReference>
<evidence type="ECO:0000256" key="1">
    <source>
        <dbReference type="ARBA" id="ARBA00011738"/>
    </source>
</evidence>
<dbReference type="NCBIfam" id="TIGR00274">
    <property type="entry name" value="N-acetylmuramic acid 6-phosphate etherase"/>
    <property type="match status" value="1"/>
</dbReference>
<evidence type="ECO:0000256" key="9">
    <source>
        <dbReference type="ARBA" id="ARBA00067056"/>
    </source>
</evidence>
<dbReference type="HAMAP" id="MF_00068">
    <property type="entry name" value="MurQ"/>
    <property type="match status" value="1"/>
</dbReference>
<dbReference type="Gene3D" id="1.10.8.1080">
    <property type="match status" value="1"/>
</dbReference>
<dbReference type="Proteomes" id="UP000316714">
    <property type="component" value="Unassembled WGS sequence"/>
</dbReference>
<sequence length="324" mass="33169">MLDKLITESRNPASEKLDSLSALEFVRLINSEDAKVAAAVAAEEQAIAEAVSVTADRLAQGGRLIYFGAGTSGRLGVLDAAECPPTFNSDPGQVIGIIAGGHGALLKAVEGAEDDPNLAAVDLKNINVGPLDVCVGIATSGRTPYVVGGLRYARECGAYTVALSCNSASVITAEADLAITPVVGPEVVSGSTRLKAGTATKLVLNTLSTGAMILLGKTYGNLMVDLQATNTKLTARAARIVREVTGLESDACLQQLEACEWEVKTAIVAWQANVNADEARKLLAASGGHIGRALQSIPSPAAPPPHTSPAQTSDHASSNGAGPH</sequence>
<evidence type="ECO:0000256" key="10">
    <source>
        <dbReference type="ARBA" id="ARBA00070061"/>
    </source>
</evidence>
<keyword evidence="3 13" id="KW-0119">Carbohydrate metabolism</keyword>
<evidence type="ECO:0000256" key="5">
    <source>
        <dbReference type="ARBA" id="ARBA00060532"/>
    </source>
</evidence>
<feature type="compositionally biased region" description="Polar residues" evidence="14">
    <location>
        <begin position="314"/>
        <end position="324"/>
    </location>
</feature>
<comment type="pathway">
    <text evidence="5 13">Amino-sugar metabolism; N-acetylmuramate degradation.</text>
</comment>
<reference evidence="16 17" key="1">
    <citation type="submission" date="2019-02" db="EMBL/GenBank/DDBJ databases">
        <title>Deep-cultivation of Planctomycetes and their phenomic and genomic characterization uncovers novel biology.</title>
        <authorList>
            <person name="Wiegand S."/>
            <person name="Jogler M."/>
            <person name="Boedeker C."/>
            <person name="Pinto D."/>
            <person name="Vollmers J."/>
            <person name="Rivas-Marin E."/>
            <person name="Kohn T."/>
            <person name="Peeters S.H."/>
            <person name="Heuer A."/>
            <person name="Rast P."/>
            <person name="Oberbeckmann S."/>
            <person name="Bunk B."/>
            <person name="Jeske O."/>
            <person name="Meyerdierks A."/>
            <person name="Storesund J.E."/>
            <person name="Kallscheuer N."/>
            <person name="Luecker S."/>
            <person name="Lage O.M."/>
            <person name="Pohl T."/>
            <person name="Merkel B.J."/>
            <person name="Hornburger P."/>
            <person name="Mueller R.-W."/>
            <person name="Bruemmer F."/>
            <person name="Labrenz M."/>
            <person name="Spormann A.M."/>
            <person name="Op Den Camp H."/>
            <person name="Overmann J."/>
            <person name="Amann R."/>
            <person name="Jetten M.S.M."/>
            <person name="Mascher T."/>
            <person name="Medema M.H."/>
            <person name="Devos D.P."/>
            <person name="Kaster A.-K."/>
            <person name="Ovreas L."/>
            <person name="Rohde M."/>
            <person name="Galperin M.Y."/>
            <person name="Jogler C."/>
        </authorList>
    </citation>
    <scope>NUCLEOTIDE SEQUENCE [LARGE SCALE GENOMIC DNA]</scope>
    <source>
        <strain evidence="16 17">KOR34</strain>
    </source>
</reference>
<dbReference type="EC" id="4.2.1.126" evidence="9 13"/>
<comment type="subunit">
    <text evidence="1 13">Homodimer.</text>
</comment>